<dbReference type="InterPro" id="IPR003462">
    <property type="entry name" value="ODC_Mu_crystall"/>
</dbReference>
<dbReference type="Pfam" id="PF02423">
    <property type="entry name" value="OCD_Mu_crystall"/>
    <property type="match status" value="1"/>
</dbReference>
<dbReference type="SUPFAM" id="SSF51735">
    <property type="entry name" value="NAD(P)-binding Rossmann-fold domains"/>
    <property type="match status" value="1"/>
</dbReference>
<evidence type="ECO:0000313" key="1">
    <source>
        <dbReference type="EMBL" id="TCO48428.1"/>
    </source>
</evidence>
<protein>
    <submittedName>
        <fullName evidence="1">Ornithine cyclodeaminase</fullName>
    </submittedName>
</protein>
<dbReference type="Gene3D" id="3.30.1780.10">
    <property type="entry name" value="ornithine cyclodeaminase, domain 1"/>
    <property type="match status" value="1"/>
</dbReference>
<name>A0A4R2IW23_9ACTN</name>
<dbReference type="InterPro" id="IPR023401">
    <property type="entry name" value="ODC_N"/>
</dbReference>
<keyword evidence="2" id="KW-1185">Reference proteome</keyword>
<dbReference type="Gene3D" id="3.40.50.720">
    <property type="entry name" value="NAD(P)-binding Rossmann-like Domain"/>
    <property type="match status" value="1"/>
</dbReference>
<proteinExistence type="predicted"/>
<dbReference type="AlphaFoldDB" id="A0A4R2IW23"/>
<dbReference type="PANTHER" id="PTHR13812:SF19">
    <property type="entry name" value="KETIMINE REDUCTASE MU-CRYSTALLIN"/>
    <property type="match status" value="1"/>
</dbReference>
<dbReference type="OrthoDB" id="9809203at2"/>
<dbReference type="EMBL" id="SLWR01000004">
    <property type="protein sequence ID" value="TCO48428.1"/>
    <property type="molecule type" value="Genomic_DNA"/>
</dbReference>
<dbReference type="PANTHER" id="PTHR13812">
    <property type="entry name" value="KETIMINE REDUCTASE MU-CRYSTALLIN"/>
    <property type="match status" value="1"/>
</dbReference>
<sequence length="302" mass="31815">MVKVLTDADIRRLAPEAAVEWMREAILAAHTGRLQTPPRVSADLGDGKLVFTTGALTGEWYGYRSYDSFDTDPGSQLVVVHDWHTGAVRDVAIGNELGPRRVGAIGAVAVDALANPDVTTLGLIGTGAQAWTQLWAIATVRQLSEVRVFSRDPVRRNAFSARVSAELGLPASPAESARDAVEGREIVVLATNSPTPVIEADWVAPGAYVTTLGPKQIGRAEFGPGLVARADVAVTDSVAQTSAYDPPFILTGTPQHDRLTSLGAVLAGDAPGRTTPDQTVIFCSVGLAGTEAFLLARLIERG</sequence>
<evidence type="ECO:0000313" key="2">
    <source>
        <dbReference type="Proteomes" id="UP000295573"/>
    </source>
</evidence>
<dbReference type="InterPro" id="IPR036291">
    <property type="entry name" value="NAD(P)-bd_dom_sf"/>
</dbReference>
<reference evidence="1 2" key="1">
    <citation type="journal article" date="2015" name="Stand. Genomic Sci.">
        <title>Genomic Encyclopedia of Bacterial and Archaeal Type Strains, Phase III: the genomes of soil and plant-associated and newly described type strains.</title>
        <authorList>
            <person name="Whitman W.B."/>
            <person name="Woyke T."/>
            <person name="Klenk H.P."/>
            <person name="Zhou Y."/>
            <person name="Lilburn T.G."/>
            <person name="Beck B.J."/>
            <person name="De Vos P."/>
            <person name="Vandamme P."/>
            <person name="Eisen J.A."/>
            <person name="Garrity G."/>
            <person name="Hugenholtz P."/>
            <person name="Kyrpides N.C."/>
        </authorList>
    </citation>
    <scope>NUCLEOTIDE SEQUENCE [LARGE SCALE GENOMIC DNA]</scope>
    <source>
        <strain evidence="1 2">VKM Ac-2541</strain>
    </source>
</reference>
<organism evidence="1 2">
    <name type="scientific">Kribbella antiqua</name>
    <dbReference type="NCBI Taxonomy" id="2512217"/>
    <lineage>
        <taxon>Bacteria</taxon>
        <taxon>Bacillati</taxon>
        <taxon>Actinomycetota</taxon>
        <taxon>Actinomycetes</taxon>
        <taxon>Propionibacteriales</taxon>
        <taxon>Kribbellaceae</taxon>
        <taxon>Kribbella</taxon>
    </lineage>
</organism>
<dbReference type="RefSeq" id="WP_132148297.1">
    <property type="nucleotide sequence ID" value="NZ_SLWR01000004.1"/>
</dbReference>
<dbReference type="Proteomes" id="UP000295573">
    <property type="component" value="Unassembled WGS sequence"/>
</dbReference>
<gene>
    <name evidence="1" type="ORF">EV646_104247</name>
</gene>
<comment type="caution">
    <text evidence="1">The sequence shown here is derived from an EMBL/GenBank/DDBJ whole genome shotgun (WGS) entry which is preliminary data.</text>
</comment>
<dbReference type="GO" id="GO:0005737">
    <property type="term" value="C:cytoplasm"/>
    <property type="evidence" value="ECO:0007669"/>
    <property type="project" value="TreeGrafter"/>
</dbReference>
<accession>A0A4R2IW23</accession>